<evidence type="ECO:0000256" key="2">
    <source>
        <dbReference type="ARBA" id="ARBA00022737"/>
    </source>
</evidence>
<dbReference type="SUPFAM" id="SSF49899">
    <property type="entry name" value="Concanavalin A-like lectins/glucanases"/>
    <property type="match status" value="2"/>
</dbReference>
<dbReference type="SMART" id="SM00560">
    <property type="entry name" value="LamGL"/>
    <property type="match status" value="1"/>
</dbReference>
<keyword evidence="3" id="KW-1015">Disulfide bond</keyword>
<dbReference type="Pfam" id="PF05593">
    <property type="entry name" value="RHS_repeat"/>
    <property type="match status" value="5"/>
</dbReference>
<name>A0A919RF75_9ACTN</name>
<keyword evidence="2" id="KW-0677">Repeat</keyword>
<dbReference type="Pfam" id="PF25023">
    <property type="entry name" value="TEN_YD-shell"/>
    <property type="match status" value="1"/>
</dbReference>
<feature type="compositionally biased region" description="Polar residues" evidence="4">
    <location>
        <begin position="898"/>
        <end position="916"/>
    </location>
</feature>
<feature type="region of interest" description="Disordered" evidence="4">
    <location>
        <begin position="1"/>
        <end position="47"/>
    </location>
</feature>
<dbReference type="InterPro" id="IPR013320">
    <property type="entry name" value="ConA-like_dom_sf"/>
</dbReference>
<dbReference type="EMBL" id="BOOW01000018">
    <property type="protein sequence ID" value="GII92528.1"/>
    <property type="molecule type" value="Genomic_DNA"/>
</dbReference>
<sequence length="2466" mass="265095">MMPQQLTGTAAGRPHLVDSSATRAQVASGDKEGNRIKAPKRPKNSLPVEGRFIDENAVARRLVPGSGLVVPEGVHRSERPNEISGKGRPIVQNEPVKKCRDYSQWSEWYQYANGDYVTYNSRIWQAYQANSNFGPPGVTGPWLDRGECVIGAPPTAVAVKPDDEALISSLTPTLRADSPPTGHWSTTFAFKFTVCDNQSMTGSSCVSSNFDEPFWTVPAGHLKWAKEYWWTATVRESIDGLTNTTAKRSFTTGVRQPTITSKLSARGANGQEFHPLAGNYTTSFTDAVVNTVGPPLSVVRSYNSMDPRRTGMFGAGWSTRWDMHIRQQTLAGQPTLLVTYPDGREVRFADNGDGTFQPPPGMHATLGTVTGGGWRLTDKSSTTIYHFDAQGRLSSATDRRGRSQTLTYDGNGKLVTVIGAGGRSLTFNWTGGQVTSVATNPVEGSPLTWTYEYTQGRLTKVCSPAAAPNCTLYDYGVGSTYRTTVLNEDPTGYWRLNETTGATASNLGSEGGTGDYWTGPISVAGALEGTPDTAVDMSDETIILPKGVLHRREKQISLELWFKTTASGVVVAPGGDGDFSGTQQGSALYVGLDGKLRGSWNESATPITSAAPVNNGQWHHAVLTGAASDQKLYLDGALVGSLNAPVEIPDDFVTLGYGMALPGHSPSVPGTSGTRTAFPFTGHLDEVAVYDRPLSLAEVQQHYDARLAVPHLMTKITLPSGRTWAENTYDPATDRVKTHTDQHGGVWQVGVPAYTAATGRSTVIVKDPRNKNLTYEYDAWRGNRLIREIDQLGRATGYAYDTGGFISRITDRNGLQTRQTFDKRGNLLTKLDCDPAVTGSCQAIPHRYTYHLNATDEFDPRNDQVITHRDPRSTSATDNTYATTWEYNQYGEQIKQTFPATSDFPNGRSSTTTYTDGTEPAEGGGQTLAGLVKTNTDPKGNAVSYKYTSAGDLAEETTATGLILRHEYDTLGRATAKTEVSQANPTGVRTTYTYSPLGQLLTQTAPGVLNEVSRVTHTAETRHTYNPDGLTLTTSVVDLTGGNPERKITYTYDPRGRLETETDPEGGVVSHTWDTTGAHTSSTDQLGNKTVFAYTFRGELASKTLKNWTGSPVAPQAPADLVLESYAYDFGGRLASTTNAVGRITAKTYFPDDKVATVKAVNARTNAATTGRDIPLEANTYDAAGNLIMQVTGNGRTTTNYVYDAANRLTTKTVDPNGLARATSFTYDANGNVTRETKSAAGTSRTESVEYAYSPGDQQTRQTVENGAQDLETTWTRDDRGLVTAMTSPRGNLPGATGFKTEYTYDKVGRLVADTAPEVQVERHGAASASRPVTMHGYDNAGSKTHVVDAEGRTSTTNYDRLGRTTSTVGATYFAPLGNAPAPLTGAVAHWKIDEGTGTALADTIGSRTATLSGSTAWVPGRAGSGVQFGSNTHAVTAAPVLTTNASYTVSAWVRLTHGDLNATVSQDGATRSAFQLAYSAADGKWRLATYDTDSATAVEKSAVSNRRAKLNDWTHLVGVYDAATGHIRLYENGEQVASNAVTATFNAAGGFLIGSSKQNGAYEHSFRGDLDEVQAYGRALTDQEIRSLSGITPKVSYLYDAAGRETKRTDARGSSWTTEYDALGNRVRITEPGPNGQPGGQRVSEYNTLGEQTGAVDPTGARTGATYDDLGRMVTSTSVEREPTLSTLVTRFEYNDAGNKTKEIRPGSRTTLYQVNAVGEVTSETNPLSNATQFVYDLVGRSTKVTNPLGNATVTEYDLAGRKTAVKDLNSTGAVLRETSTSYDADGNPVAETSAEGHMVDRTFDALGRMTQLVEPVTATQSITTTFGYDTAGNRTRTTDGRGNVIWTAYNSLGMVETVTEPATTAYPNLADRTWTSVYDAGGNAVTTAAPGGVRIDRTFDHLGNLTRQTGTGAETATAERTFGYDLAGRPTSIGDFAIDYNDRGLMTRVLKGATQQGAYSYDGVGNLLQRVDAAGTANFTWDTADRLATATDPVVNRTLTYGYDTANQMTSVTATGQASQQTFAYDDMGRRTSHTVKRGNGVQLAKITYGWDKDDNLTSKTTVSLAGAGANTYAYDKAGRLTSWTDPANTTTAYEWDAAGNRTKAGNTVFTYDERNRLTSGGGTDYTYTPRGTVNGETTNGTTKNLVFDAFDQLTSDGTTTYAYDALNRVSSRTEGGSVQHFTYSGLANDLAAVTDAGGAVQAKYSRDSAGQLLGLQEGGGAAVAAANDLRGDLVATFSSTAVVDSFAYNPFGEVVAESGTRKNIGYQGEYTDPASGKVNMAARWYRPGTGGFVSRDTMTLDPAPSVQANRYTYANASPLTNVDPTGNYALEVVNSSYTSPPGSQSSPKPTSCQYCMNWGKEWEVDTGGMPPWWYMNNDLQYVNHHDAEAVRWNPIMSDEEARAAGVMPNGRESEIDGYWKLDKNARELHLGLYESGMFASIKTPICVKQRRATCKDYPFLIIC</sequence>
<dbReference type="Pfam" id="PF13385">
    <property type="entry name" value="Laminin_G_3"/>
    <property type="match status" value="2"/>
</dbReference>
<evidence type="ECO:0000259" key="5">
    <source>
        <dbReference type="SMART" id="SM00560"/>
    </source>
</evidence>
<evidence type="ECO:0000313" key="7">
    <source>
        <dbReference type="Proteomes" id="UP000606172"/>
    </source>
</evidence>
<evidence type="ECO:0000313" key="6">
    <source>
        <dbReference type="EMBL" id="GII92528.1"/>
    </source>
</evidence>
<dbReference type="InterPro" id="IPR022385">
    <property type="entry name" value="Rhs_assc_core"/>
</dbReference>
<dbReference type="Gene3D" id="2.60.120.200">
    <property type="match status" value="2"/>
</dbReference>
<feature type="region of interest" description="Disordered" evidence="4">
    <location>
        <begin position="1322"/>
        <end position="1343"/>
    </location>
</feature>
<feature type="domain" description="LamG-like jellyroll fold" evidence="5">
    <location>
        <begin position="1446"/>
        <end position="1584"/>
    </location>
</feature>
<dbReference type="InterPro" id="IPR056823">
    <property type="entry name" value="TEN-like_YD-shell"/>
</dbReference>
<comment type="caution">
    <text evidence="6">The sequence shown here is derived from an EMBL/GenBank/DDBJ whole genome shotgun (WGS) entry which is preliminary data.</text>
</comment>
<dbReference type="PANTHER" id="PTHR32305:SF15">
    <property type="entry name" value="PROTEIN RHSA-RELATED"/>
    <property type="match status" value="1"/>
</dbReference>
<reference evidence="6" key="1">
    <citation type="submission" date="2021-01" db="EMBL/GenBank/DDBJ databases">
        <title>Whole genome shotgun sequence of Sinosporangium siamense NBRC 109515.</title>
        <authorList>
            <person name="Komaki H."/>
            <person name="Tamura T."/>
        </authorList>
    </citation>
    <scope>NUCLEOTIDE SEQUENCE</scope>
    <source>
        <strain evidence="6">NBRC 109515</strain>
    </source>
</reference>
<dbReference type="InterPro" id="IPR031325">
    <property type="entry name" value="RHS_repeat"/>
</dbReference>
<keyword evidence="7" id="KW-1185">Reference proteome</keyword>
<keyword evidence="1" id="KW-0732">Signal</keyword>
<dbReference type="PANTHER" id="PTHR32305">
    <property type="match status" value="1"/>
</dbReference>
<feature type="region of interest" description="Disordered" evidence="4">
    <location>
        <begin position="898"/>
        <end position="935"/>
    </location>
</feature>
<evidence type="ECO:0000256" key="1">
    <source>
        <dbReference type="ARBA" id="ARBA00022729"/>
    </source>
</evidence>
<proteinExistence type="predicted"/>
<dbReference type="Proteomes" id="UP000606172">
    <property type="component" value="Unassembled WGS sequence"/>
</dbReference>
<dbReference type="InterPro" id="IPR045351">
    <property type="entry name" value="DUF6531"/>
</dbReference>
<dbReference type="Gene3D" id="2.180.10.10">
    <property type="entry name" value="RHS repeat-associated core"/>
    <property type="match status" value="6"/>
</dbReference>
<dbReference type="NCBIfam" id="TIGR01643">
    <property type="entry name" value="YD_repeat_2x"/>
    <property type="match status" value="7"/>
</dbReference>
<dbReference type="Pfam" id="PF20148">
    <property type="entry name" value="DUF6531"/>
    <property type="match status" value="1"/>
</dbReference>
<accession>A0A919RF75</accession>
<dbReference type="InterPro" id="IPR050708">
    <property type="entry name" value="T6SS_VgrG/RHS"/>
</dbReference>
<evidence type="ECO:0000256" key="3">
    <source>
        <dbReference type="ARBA" id="ARBA00023157"/>
    </source>
</evidence>
<dbReference type="InterPro" id="IPR006530">
    <property type="entry name" value="YD"/>
</dbReference>
<feature type="compositionally biased region" description="Polar residues" evidence="4">
    <location>
        <begin position="1072"/>
        <end position="1082"/>
    </location>
</feature>
<organism evidence="6 7">
    <name type="scientific">Sinosporangium siamense</name>
    <dbReference type="NCBI Taxonomy" id="1367973"/>
    <lineage>
        <taxon>Bacteria</taxon>
        <taxon>Bacillati</taxon>
        <taxon>Actinomycetota</taxon>
        <taxon>Actinomycetes</taxon>
        <taxon>Streptosporangiales</taxon>
        <taxon>Streptosporangiaceae</taxon>
        <taxon>Sinosporangium</taxon>
    </lineage>
</organism>
<evidence type="ECO:0000256" key="4">
    <source>
        <dbReference type="SAM" id="MobiDB-lite"/>
    </source>
</evidence>
<dbReference type="NCBIfam" id="TIGR03696">
    <property type="entry name" value="Rhs_assc_core"/>
    <property type="match status" value="1"/>
</dbReference>
<feature type="region of interest" description="Disordered" evidence="4">
    <location>
        <begin position="1056"/>
        <end position="1082"/>
    </location>
</feature>
<gene>
    <name evidence="6" type="ORF">Ssi02_27590</name>
</gene>
<dbReference type="InterPro" id="IPR006558">
    <property type="entry name" value="LamG-like"/>
</dbReference>
<protein>
    <recommendedName>
        <fullName evidence="5">LamG-like jellyroll fold domain-containing protein</fullName>
    </recommendedName>
</protein>